<dbReference type="PROSITE" id="PS00763">
    <property type="entry name" value="GLUTATHIONE_PEROXID_2"/>
    <property type="match status" value="1"/>
</dbReference>
<evidence type="ECO:0000313" key="5">
    <source>
        <dbReference type="Proteomes" id="UP000472260"/>
    </source>
</evidence>
<dbReference type="FunFam" id="3.40.30.10:FF:000517">
    <property type="entry name" value="Glutathione peroxidase"/>
    <property type="match status" value="1"/>
</dbReference>
<organism evidence="4 5">
    <name type="scientific">Sinocyclocheilus anshuiensis</name>
    <dbReference type="NCBI Taxonomy" id="1608454"/>
    <lineage>
        <taxon>Eukaryota</taxon>
        <taxon>Metazoa</taxon>
        <taxon>Chordata</taxon>
        <taxon>Craniata</taxon>
        <taxon>Vertebrata</taxon>
        <taxon>Euteleostomi</taxon>
        <taxon>Actinopterygii</taxon>
        <taxon>Neopterygii</taxon>
        <taxon>Teleostei</taxon>
        <taxon>Ostariophysi</taxon>
        <taxon>Cypriniformes</taxon>
        <taxon>Cyprinidae</taxon>
        <taxon>Cyprininae</taxon>
        <taxon>Sinocyclocheilus</taxon>
    </lineage>
</organism>
<evidence type="ECO:0000313" key="4">
    <source>
        <dbReference type="Ensembl" id="ENSSANP00000053762.1"/>
    </source>
</evidence>
<dbReference type="PANTHER" id="PTHR11592">
    <property type="entry name" value="GLUTATHIONE PEROXIDASE"/>
    <property type="match status" value="1"/>
</dbReference>
<proteinExistence type="inferred from homology"/>
<name>A0A671PCB8_9TELE</name>
<sequence>ADNACFYFQSAQLEDWQSAKSIYEFTATDIDGNEVSLEKYRGKVVIITNVFAEMHAKYAERGLSILAFPSNQFGHQEPGTNSQIKEFAESYNAQFDMFSKIDVNGDSAHPLWKWLKEQPNGKGFLGNGIKWNFTKFLINREGQVVKRYSPLQDPSVVEKDLPKYL</sequence>
<reference evidence="4" key="2">
    <citation type="submission" date="2025-09" db="UniProtKB">
        <authorList>
            <consortium name="Ensembl"/>
        </authorList>
    </citation>
    <scope>IDENTIFICATION</scope>
</reference>
<dbReference type="InterPro" id="IPR029760">
    <property type="entry name" value="GPX_CS"/>
</dbReference>
<evidence type="ECO:0000256" key="1">
    <source>
        <dbReference type="ARBA" id="ARBA00006926"/>
    </source>
</evidence>
<protein>
    <submittedName>
        <fullName evidence="4">Glutathione peroxidase 4a</fullName>
    </submittedName>
</protein>
<dbReference type="Ensembl" id="ENSSANT00000057171.1">
    <property type="protein sequence ID" value="ENSSANP00000053762.1"/>
    <property type="gene ID" value="ENSSANG00000026916.1"/>
</dbReference>
<dbReference type="PROSITE" id="PS51355">
    <property type="entry name" value="GLUTATHIONE_PEROXID_3"/>
    <property type="match status" value="1"/>
</dbReference>
<evidence type="ECO:0000256" key="3">
    <source>
        <dbReference type="ARBA" id="ARBA00023002"/>
    </source>
</evidence>
<dbReference type="PANTHER" id="PTHR11592:SF130">
    <property type="entry name" value="GLUTATHIONE PEROXIDASE"/>
    <property type="match status" value="1"/>
</dbReference>
<dbReference type="Proteomes" id="UP000472260">
    <property type="component" value="Unassembled WGS sequence"/>
</dbReference>
<dbReference type="GO" id="GO:0006979">
    <property type="term" value="P:response to oxidative stress"/>
    <property type="evidence" value="ECO:0007669"/>
    <property type="project" value="InterPro"/>
</dbReference>
<dbReference type="GO" id="GO:0005739">
    <property type="term" value="C:mitochondrion"/>
    <property type="evidence" value="ECO:0007669"/>
    <property type="project" value="TreeGrafter"/>
</dbReference>
<dbReference type="PIRSF" id="PIRSF000303">
    <property type="entry name" value="Glutathion_perox"/>
    <property type="match status" value="1"/>
</dbReference>
<dbReference type="InterPro" id="IPR036249">
    <property type="entry name" value="Thioredoxin-like_sf"/>
</dbReference>
<accession>A0A671PCB8</accession>
<evidence type="ECO:0000256" key="2">
    <source>
        <dbReference type="ARBA" id="ARBA00022559"/>
    </source>
</evidence>
<dbReference type="InterPro" id="IPR000889">
    <property type="entry name" value="Glutathione_peroxidase"/>
</dbReference>
<dbReference type="CDD" id="cd00340">
    <property type="entry name" value="GSH_Peroxidase"/>
    <property type="match status" value="1"/>
</dbReference>
<dbReference type="Pfam" id="PF00255">
    <property type="entry name" value="GSHPx"/>
    <property type="match status" value="1"/>
</dbReference>
<comment type="similarity">
    <text evidence="1">Belongs to the glutathione peroxidase family.</text>
</comment>
<dbReference type="Gene3D" id="3.40.30.10">
    <property type="entry name" value="Glutaredoxin"/>
    <property type="match status" value="1"/>
</dbReference>
<dbReference type="SUPFAM" id="SSF52833">
    <property type="entry name" value="Thioredoxin-like"/>
    <property type="match status" value="1"/>
</dbReference>
<dbReference type="GO" id="GO:0004602">
    <property type="term" value="F:glutathione peroxidase activity"/>
    <property type="evidence" value="ECO:0007669"/>
    <property type="project" value="TreeGrafter"/>
</dbReference>
<keyword evidence="2" id="KW-0575">Peroxidase</keyword>
<dbReference type="GO" id="GO:0005634">
    <property type="term" value="C:nucleus"/>
    <property type="evidence" value="ECO:0007669"/>
    <property type="project" value="TreeGrafter"/>
</dbReference>
<dbReference type="GO" id="GO:0047066">
    <property type="term" value="F:phospholipid-hydroperoxide glutathione peroxidase activity"/>
    <property type="evidence" value="ECO:0007669"/>
    <property type="project" value="TreeGrafter"/>
</dbReference>
<dbReference type="AlphaFoldDB" id="A0A671PCB8"/>
<keyword evidence="3" id="KW-0560">Oxidoreductase</keyword>
<reference evidence="4" key="1">
    <citation type="submission" date="2025-08" db="UniProtKB">
        <authorList>
            <consortium name="Ensembl"/>
        </authorList>
    </citation>
    <scope>IDENTIFICATION</scope>
</reference>
<keyword evidence="5" id="KW-1185">Reference proteome</keyword>